<dbReference type="EMBL" id="BBMR01000009">
    <property type="protein sequence ID" value="GAL21709.1"/>
    <property type="molecule type" value="Genomic_DNA"/>
</dbReference>
<gene>
    <name evidence="9" type="primary">dxr</name>
    <name evidence="14" type="ORF">JCM19235_1531</name>
</gene>
<comment type="caution">
    <text evidence="14">The sequence shown here is derived from an EMBL/GenBank/DDBJ whole genome shotgun (WGS) entry which is preliminary data.</text>
</comment>
<keyword evidence="14" id="KW-0413">Isomerase</keyword>
<dbReference type="EC" id="1.1.1.267" evidence="9"/>
<protein>
    <recommendedName>
        <fullName evidence="9">1-deoxy-D-xylulose 5-phosphate reductoisomerase</fullName>
        <shortName evidence="9">DXP reductoisomerase</shortName>
        <ecNumber evidence="9">1.1.1.267</ecNumber>
    </recommendedName>
    <alternativeName>
        <fullName evidence="9">1-deoxyxylulose-5-phosphate reductoisomerase</fullName>
    </alternativeName>
    <alternativeName>
        <fullName evidence="9">2-C-methyl-D-erythritol 4-phosphate synthase</fullName>
    </alternativeName>
</protein>
<feature type="binding site" evidence="9">
    <location>
        <position position="125"/>
    </location>
    <ligand>
        <name>1-deoxy-D-xylulose 5-phosphate</name>
        <dbReference type="ChEBI" id="CHEBI:57792"/>
    </ligand>
</feature>
<dbReference type="HAMAP" id="MF_00183">
    <property type="entry name" value="DXP_reductoisom"/>
    <property type="match status" value="1"/>
</dbReference>
<dbReference type="InterPro" id="IPR013512">
    <property type="entry name" value="DXP_reductoisomerase_N"/>
</dbReference>
<evidence type="ECO:0000256" key="4">
    <source>
        <dbReference type="ARBA" id="ARBA00022857"/>
    </source>
</evidence>
<feature type="binding site" evidence="9">
    <location>
        <position position="41"/>
    </location>
    <ligand>
        <name>1-deoxy-D-xylulose 5-phosphate</name>
        <dbReference type="ChEBI" id="CHEBI:57792"/>
    </ligand>
</feature>
<feature type="binding site" evidence="9">
    <location>
        <position position="147"/>
    </location>
    <ligand>
        <name>1-deoxy-D-xylulose 5-phosphate</name>
        <dbReference type="ChEBI" id="CHEBI:57792"/>
    </ligand>
</feature>
<dbReference type="InterPro" id="IPR013644">
    <property type="entry name" value="DXP_reductoisomerase_C"/>
</dbReference>
<keyword evidence="7 9" id="KW-0414">Isoprene biosynthesis</keyword>
<feature type="binding site" evidence="9">
    <location>
        <position position="143"/>
    </location>
    <ligand>
        <name>1-deoxy-D-xylulose 5-phosphate</name>
        <dbReference type="ChEBI" id="CHEBI:57792"/>
    </ligand>
</feature>
<evidence type="ECO:0000313" key="14">
    <source>
        <dbReference type="EMBL" id="GAL21709.1"/>
    </source>
</evidence>
<organism evidence="14 15">
    <name type="scientific">Vibrio maritimus</name>
    <dbReference type="NCBI Taxonomy" id="990268"/>
    <lineage>
        <taxon>Bacteria</taxon>
        <taxon>Pseudomonadati</taxon>
        <taxon>Pseudomonadota</taxon>
        <taxon>Gammaproteobacteria</taxon>
        <taxon>Vibrionales</taxon>
        <taxon>Vibrionaceae</taxon>
        <taxon>Vibrio</taxon>
    </lineage>
</organism>
<dbReference type="Pfam" id="PF02670">
    <property type="entry name" value="DXP_reductoisom"/>
    <property type="match status" value="1"/>
</dbReference>
<feature type="transmembrane region" description="Helical" evidence="10">
    <location>
        <begin position="12"/>
        <end position="30"/>
    </location>
</feature>
<dbReference type="SUPFAM" id="SSF55347">
    <property type="entry name" value="Glyceraldehyde-3-phosphate dehydrogenase-like, C-terminal domain"/>
    <property type="match status" value="1"/>
</dbReference>
<evidence type="ECO:0000259" key="11">
    <source>
        <dbReference type="Pfam" id="PF02670"/>
    </source>
</evidence>
<dbReference type="NCBIfam" id="NF003938">
    <property type="entry name" value="PRK05447.1-1"/>
    <property type="match status" value="1"/>
</dbReference>
<evidence type="ECO:0000256" key="2">
    <source>
        <dbReference type="ARBA" id="ARBA00006825"/>
    </source>
</evidence>
<dbReference type="Pfam" id="PF08436">
    <property type="entry name" value="DXP_redisom_C"/>
    <property type="match status" value="1"/>
</dbReference>
<feature type="binding site" evidence="9">
    <location>
        <position position="102"/>
    </location>
    <ligand>
        <name>1-deoxy-D-xylulose 5-phosphate</name>
        <dbReference type="ChEBI" id="CHEBI:57792"/>
    </ligand>
</feature>
<keyword evidence="5 9" id="KW-0560">Oxidoreductase</keyword>
<sequence>MCDVSSASDVDMVMAAIVGAAGLLPTLAAVKAGKRVLLANKEALVMSGQLFIDAVREHNASLLPVDSEHNAIFQCLPTDIQTNLGHCQLADSGINHILLTGSGGPFRYTDIAELASKTPAQAIAHPNWSMGPKISVDSATMMNKGLEFIEARWLFNTSKDQLKVIIHPQSVIHSMVQYNDGSVLAQMGQPDMATPIAYSMSYPDRIPAGVAPLDFTKVGELTFLEPDYSRYPCLALAMEACFEGQHATTAINAANEIAVEAFLSEKIRFTEISSVNERVMSKVCASNEFKQLDNLETILEVDRMARSYAQEIVRSY</sequence>
<feature type="domain" description="1-deoxy-D-xylulose 5-phosphate reductoisomerase N-terminal" evidence="11">
    <location>
        <begin position="1"/>
        <end position="48"/>
    </location>
</feature>
<feature type="binding site" evidence="9">
    <location>
        <position position="66"/>
    </location>
    <ligand>
        <name>Mn(2+)</name>
        <dbReference type="ChEBI" id="CHEBI:29035"/>
    </ligand>
</feature>
<dbReference type="GO" id="GO:0016853">
    <property type="term" value="F:isomerase activity"/>
    <property type="evidence" value="ECO:0007669"/>
    <property type="project" value="UniProtKB-KW"/>
</dbReference>
<dbReference type="STRING" id="990268.JCM19235_1531"/>
<dbReference type="AlphaFoldDB" id="A0A090S5B8"/>
<name>A0A090S5B8_9VIBR</name>
<reference evidence="14 15" key="1">
    <citation type="submission" date="2014-09" db="EMBL/GenBank/DDBJ databases">
        <title>Vibrio maritimus JCM 19235. (C45) whole genome shotgun sequence.</title>
        <authorList>
            <person name="Sawabe T."/>
            <person name="Meirelles P."/>
            <person name="Nakanishi M."/>
            <person name="Sayaka M."/>
            <person name="Hattori M."/>
            <person name="Ohkuma M."/>
        </authorList>
    </citation>
    <scope>NUCLEOTIDE SEQUENCE [LARGE SCALE GENOMIC DNA]</scope>
    <source>
        <strain evidence="15">JCM19235</strain>
    </source>
</reference>
<keyword evidence="15" id="KW-1185">Reference proteome</keyword>
<dbReference type="Gene3D" id="1.10.1740.10">
    <property type="match status" value="1"/>
</dbReference>
<dbReference type="NCBIfam" id="TIGR00243">
    <property type="entry name" value="Dxr"/>
    <property type="match status" value="1"/>
</dbReference>
<dbReference type="Pfam" id="PF13288">
    <property type="entry name" value="DXPR_C"/>
    <property type="match status" value="1"/>
</dbReference>
<feature type="binding site" evidence="9">
    <location>
        <position position="138"/>
    </location>
    <ligand>
        <name>1-deoxy-D-xylulose 5-phosphate</name>
        <dbReference type="ChEBI" id="CHEBI:57792"/>
    </ligand>
</feature>
<accession>A0A090S5B8</accession>
<dbReference type="Proteomes" id="UP000029228">
    <property type="component" value="Unassembled WGS sequence"/>
</dbReference>
<evidence type="ECO:0000256" key="7">
    <source>
        <dbReference type="ARBA" id="ARBA00023229"/>
    </source>
</evidence>
<keyword evidence="4 9" id="KW-0521">NADP</keyword>
<feature type="binding site" evidence="9">
    <location>
        <position position="131"/>
    </location>
    <ligand>
        <name>NADPH</name>
        <dbReference type="ChEBI" id="CHEBI:57783"/>
    </ligand>
</feature>
<keyword evidence="6 9" id="KW-0464">Manganese</keyword>
<feature type="binding site" evidence="9">
    <location>
        <position position="68"/>
    </location>
    <ligand>
        <name>1-deoxy-D-xylulose 5-phosphate</name>
        <dbReference type="ChEBI" id="CHEBI:57792"/>
    </ligand>
</feature>
<evidence type="ECO:0000259" key="12">
    <source>
        <dbReference type="Pfam" id="PF08436"/>
    </source>
</evidence>
<comment type="similarity">
    <text evidence="2 9">Belongs to the DXR family.</text>
</comment>
<keyword evidence="3 9" id="KW-0479">Metal-binding</keyword>
<keyword evidence="10" id="KW-0472">Membrane</keyword>
<dbReference type="InterPro" id="IPR036169">
    <property type="entry name" value="DXPR_C_sf"/>
</dbReference>
<comment type="caution">
    <text evidence="9">Lacks conserved residue(s) required for the propagation of feature annotation.</text>
</comment>
<evidence type="ECO:0000256" key="3">
    <source>
        <dbReference type="ARBA" id="ARBA00022723"/>
    </source>
</evidence>
<feature type="domain" description="1-deoxy-D-xylulose 5-phosphate reductoisomerase C-terminal" evidence="12">
    <location>
        <begin position="62"/>
        <end position="155"/>
    </location>
</feature>
<evidence type="ECO:0000256" key="8">
    <source>
        <dbReference type="ARBA" id="ARBA00048543"/>
    </source>
</evidence>
<evidence type="ECO:0000256" key="10">
    <source>
        <dbReference type="SAM" id="Phobius"/>
    </source>
</evidence>
<dbReference type="GO" id="GO:0051484">
    <property type="term" value="P:isopentenyl diphosphate biosynthetic process, methylerythritol 4-phosphate pathway involved in terpenoid biosynthetic process"/>
    <property type="evidence" value="ECO:0007669"/>
    <property type="project" value="TreeGrafter"/>
</dbReference>
<comment type="cofactor">
    <cofactor evidence="9">
        <name>Mg(2+)</name>
        <dbReference type="ChEBI" id="CHEBI:18420"/>
    </cofactor>
    <cofactor evidence="9">
        <name>Mn(2+)</name>
        <dbReference type="ChEBI" id="CHEBI:29035"/>
    </cofactor>
</comment>
<evidence type="ECO:0000256" key="1">
    <source>
        <dbReference type="ARBA" id="ARBA00005094"/>
    </source>
</evidence>
<dbReference type="GO" id="GO:0030604">
    <property type="term" value="F:1-deoxy-D-xylulose-5-phosphate reductoisomerase activity"/>
    <property type="evidence" value="ECO:0007669"/>
    <property type="project" value="UniProtKB-UniRule"/>
</dbReference>
<dbReference type="PANTHER" id="PTHR30525:SF0">
    <property type="entry name" value="1-DEOXY-D-XYLULOSE 5-PHOSPHATE REDUCTOISOMERASE, CHLOROPLASTIC"/>
    <property type="match status" value="1"/>
</dbReference>
<evidence type="ECO:0000256" key="6">
    <source>
        <dbReference type="ARBA" id="ARBA00023211"/>
    </source>
</evidence>
<feature type="binding site" evidence="9">
    <location>
        <position position="68"/>
    </location>
    <ligand>
        <name>Mn(2+)</name>
        <dbReference type="ChEBI" id="CHEBI:29035"/>
    </ligand>
</feature>
<feature type="binding site" evidence="9">
    <location>
        <position position="144"/>
    </location>
    <ligand>
        <name>1-deoxy-D-xylulose 5-phosphate</name>
        <dbReference type="ChEBI" id="CHEBI:57792"/>
    </ligand>
</feature>
<feature type="binding site" evidence="9">
    <location>
        <position position="40"/>
    </location>
    <ligand>
        <name>NADPH</name>
        <dbReference type="ChEBI" id="CHEBI:57783"/>
    </ligand>
</feature>
<comment type="function">
    <text evidence="9">Catalyzes the NADPH-dependent rearrangement and reduction of 1-deoxy-D-xylulose-5-phosphate (DXP) to 2-C-methyl-D-erythritol 4-phosphate (MEP).</text>
</comment>
<dbReference type="SUPFAM" id="SSF69055">
    <property type="entry name" value="1-deoxy-D-xylulose-5-phosphate reductoisomerase, C-terminal domain"/>
    <property type="match status" value="1"/>
</dbReference>
<comment type="pathway">
    <text evidence="1 9">Isoprenoid biosynthesis; isopentenyl diphosphate biosynthesis via DXP pathway; isopentenyl diphosphate from 1-deoxy-D-xylulose 5-phosphate: step 1/6.</text>
</comment>
<proteinExistence type="inferred from homology"/>
<evidence type="ECO:0000259" key="13">
    <source>
        <dbReference type="Pfam" id="PF13288"/>
    </source>
</evidence>
<keyword evidence="10" id="KW-0812">Transmembrane</keyword>
<keyword evidence="10" id="KW-1133">Transmembrane helix</keyword>
<comment type="catalytic activity">
    <reaction evidence="8">
        <text>2-C-methyl-D-erythritol 4-phosphate + NADP(+) = 1-deoxy-D-xylulose 5-phosphate + NADPH + H(+)</text>
        <dbReference type="Rhea" id="RHEA:13717"/>
        <dbReference type="ChEBI" id="CHEBI:15378"/>
        <dbReference type="ChEBI" id="CHEBI:57783"/>
        <dbReference type="ChEBI" id="CHEBI:57792"/>
        <dbReference type="ChEBI" id="CHEBI:58262"/>
        <dbReference type="ChEBI" id="CHEBI:58349"/>
        <dbReference type="EC" id="1.1.1.267"/>
    </reaction>
    <physiologicalReaction direction="right-to-left" evidence="8">
        <dbReference type="Rhea" id="RHEA:13719"/>
    </physiologicalReaction>
</comment>
<dbReference type="InterPro" id="IPR026877">
    <property type="entry name" value="DXPR_C"/>
</dbReference>
<feature type="binding site" evidence="9">
    <location>
        <position position="42"/>
    </location>
    <ligand>
        <name>NADPH</name>
        <dbReference type="ChEBI" id="CHEBI:57783"/>
    </ligand>
</feature>
<dbReference type="GO" id="GO:0070402">
    <property type="term" value="F:NADPH binding"/>
    <property type="evidence" value="ECO:0007669"/>
    <property type="project" value="InterPro"/>
</dbReference>
<feature type="binding site" evidence="9">
    <location>
        <position position="67"/>
    </location>
    <ligand>
        <name>1-deoxy-D-xylulose 5-phosphate</name>
        <dbReference type="ChEBI" id="CHEBI:57792"/>
    </ligand>
</feature>
<feature type="binding site" evidence="9">
    <location>
        <position position="147"/>
    </location>
    <ligand>
        <name>Mn(2+)</name>
        <dbReference type="ChEBI" id="CHEBI:29035"/>
    </ligand>
</feature>
<dbReference type="GO" id="GO:0030145">
    <property type="term" value="F:manganese ion binding"/>
    <property type="evidence" value="ECO:0007669"/>
    <property type="project" value="TreeGrafter"/>
</dbReference>
<keyword evidence="9" id="KW-0460">Magnesium</keyword>
<feature type="domain" description="DXP reductoisomerase C-terminal" evidence="13">
    <location>
        <begin position="187"/>
        <end position="307"/>
    </location>
</feature>
<dbReference type="UniPathway" id="UPA00056">
    <property type="reaction ID" value="UER00092"/>
</dbReference>
<dbReference type="Gene3D" id="3.40.50.720">
    <property type="entry name" value="NAD(P)-binding Rossmann-like Domain"/>
    <property type="match status" value="1"/>
</dbReference>
<evidence type="ECO:0000256" key="9">
    <source>
        <dbReference type="HAMAP-Rule" id="MF_00183"/>
    </source>
</evidence>
<evidence type="ECO:0000313" key="15">
    <source>
        <dbReference type="Proteomes" id="UP000029228"/>
    </source>
</evidence>
<evidence type="ECO:0000256" key="5">
    <source>
        <dbReference type="ARBA" id="ARBA00023002"/>
    </source>
</evidence>
<dbReference type="InterPro" id="IPR003821">
    <property type="entry name" value="DXP_reductoisomerase"/>
</dbReference>
<dbReference type="PANTHER" id="PTHR30525">
    <property type="entry name" value="1-DEOXY-D-XYLULOSE 5-PHOSPHATE REDUCTOISOMERASE"/>
    <property type="match status" value="1"/>
</dbReference>
<dbReference type="FunFam" id="1.10.1740.10:FF:000004">
    <property type="entry name" value="1-deoxy-D-xylulose 5-phosphate reductoisomerase"/>
    <property type="match status" value="1"/>
</dbReference>